<evidence type="ECO:0000256" key="1">
    <source>
        <dbReference type="ARBA" id="ARBA00004123"/>
    </source>
</evidence>
<dbReference type="Proteomes" id="UP000886595">
    <property type="component" value="Unassembled WGS sequence"/>
</dbReference>
<dbReference type="GO" id="GO:0006281">
    <property type="term" value="P:DNA repair"/>
    <property type="evidence" value="ECO:0007669"/>
    <property type="project" value="UniProtKB-KW"/>
</dbReference>
<dbReference type="AlphaFoldDB" id="A0A8X7VIW2"/>
<gene>
    <name evidence="6" type="ORF">Bca52824_023548</name>
</gene>
<keyword evidence="7" id="KW-1185">Reference proteome</keyword>
<protein>
    <submittedName>
        <fullName evidence="6">Uncharacterized protein</fullName>
    </submittedName>
</protein>
<evidence type="ECO:0000313" key="7">
    <source>
        <dbReference type="Proteomes" id="UP000886595"/>
    </source>
</evidence>
<organism evidence="6 7">
    <name type="scientific">Brassica carinata</name>
    <name type="common">Ethiopian mustard</name>
    <name type="synonym">Abyssinian cabbage</name>
    <dbReference type="NCBI Taxonomy" id="52824"/>
    <lineage>
        <taxon>Eukaryota</taxon>
        <taxon>Viridiplantae</taxon>
        <taxon>Streptophyta</taxon>
        <taxon>Embryophyta</taxon>
        <taxon>Tracheophyta</taxon>
        <taxon>Spermatophyta</taxon>
        <taxon>Magnoliopsida</taxon>
        <taxon>eudicotyledons</taxon>
        <taxon>Gunneridae</taxon>
        <taxon>Pentapetalae</taxon>
        <taxon>rosids</taxon>
        <taxon>malvids</taxon>
        <taxon>Brassicales</taxon>
        <taxon>Brassicaceae</taxon>
        <taxon>Brassiceae</taxon>
        <taxon>Brassica</taxon>
    </lineage>
</organism>
<keyword evidence="4" id="KW-0539">Nucleus</keyword>
<feature type="region of interest" description="Disordered" evidence="5">
    <location>
        <begin position="1007"/>
        <end position="1049"/>
    </location>
</feature>
<dbReference type="GO" id="GO:0007064">
    <property type="term" value="P:mitotic sister chromatid cohesion"/>
    <property type="evidence" value="ECO:0007669"/>
    <property type="project" value="InterPro"/>
</dbReference>
<keyword evidence="3" id="KW-0234">DNA repair</keyword>
<feature type="region of interest" description="Disordered" evidence="5">
    <location>
        <begin position="698"/>
        <end position="733"/>
    </location>
</feature>
<proteinExistence type="predicted"/>
<accession>A0A8X7VIW2</accession>
<dbReference type="GO" id="GO:0000785">
    <property type="term" value="C:chromatin"/>
    <property type="evidence" value="ECO:0007669"/>
    <property type="project" value="TreeGrafter"/>
</dbReference>
<feature type="compositionally biased region" description="Basic and acidic residues" evidence="5">
    <location>
        <begin position="644"/>
        <end position="685"/>
    </location>
</feature>
<sequence length="1164" mass="133162">MKTAVEEAIQVTAAERVEQRFGSFEERMNEIMKRTMGCIDRIITIMDRGSLGNEKTKEEVTKKSEVILSDELILNQIQPVTTDEGKNEIPLIESDMETEVMACDGEEAPLTSMEKLPHITKKKTRWKLVEFRKRSGNIFKSAGNMRIVLCHRKVTNWVCVIHKDEAQQQLDVKHGNNNVDNDLQRDYSVLTKDDLKEKMNKQIDDLCEMLLRSKSDATVLLTKLQWDSQHVSERLSENTEKLLMGLGFSAAVTDSNYGNNFFYLEKNLARLTLEARDSKKSSKNLYKLWKRDLEYLDTGQNDLKKEKKKKSSKKMKLSVEDVKIDNPNVVLKFKITDPLREKLQATTSEMVLGGADLVGKARTGQGSQEIKLKRGADIVVGTPACIKDHTERHNIATRKGQIGGAGNTGVVVMLCGSRKSGVSRIEKQTGKRFEHVSVPQPNDIAKAVCMEAAEKIIQDCDDVVPALMTASKEVADEYGEGDKPLRNCLKREMVKEKDGNRKTQVIGESEIELFEKDEDLVLDQKEFETLYHHEEKSAEDIIMGQSRISVDSAEKNNKDRMKIGQSCVEYENLEIFLKLALEDPCILAHKENESLRIVWRTLGLKTAASYFRSYVNTCKVLRIVNAKVETFELGKTRVPNLRPRKSDIRTDRRYERDPRTWEEKKENEGSGLRRNEPGQVCDQKDPYLDILKQQRLRDVEMQQQRSHETESSRATNLDRERREHKTSVDERTRSGYPVRQGERICRSYPYTGLCVYEPEGKEDVLETNPEKPEDSTKTEKKLLAESKKEKAHKGSTKTAVDEVEFNKSEHGEELVSKRANIWWSLDKKFYDGVLKSYKRLNKMNHVSYWDGDSEEFKNERWEIISDEEVSKFSRVHGKFRDVAEPGNVPDNKEDLKEWIRVELRSQLKTLRDEIFSWVHPNGSGRDLPQKGRYNSVVDDTDDADIGGYEGMKQKKTSGDGLDDDVTTMHDYFRDDYTPYAGSGEKVHSGAEAPMSGLNLLAEQDVTDTQAGQASPTNSEDYKTPPEDAPMSELRTPEARKGKIRRYSTRSVKKVEREGTFITISSTKREDVQGKRIPKRSTKIGGVYTPDKRLKILFQSCKKSKYTPLADVEQAKFKEFEKNTSRKNRKQEFVIVTGIRVSNQFFLSLARPTNWVTTEFGGDSL</sequence>
<dbReference type="InterPro" id="IPR039776">
    <property type="entry name" value="Pds5"/>
</dbReference>
<dbReference type="PANTHER" id="PTHR12663:SF55">
    <property type="entry name" value="SISTER CHROMATID COHESION PROTEIN PDS5 HOMOLOG D"/>
    <property type="match status" value="1"/>
</dbReference>
<comment type="caution">
    <text evidence="6">The sequence shown here is derived from an EMBL/GenBank/DDBJ whole genome shotgun (WGS) entry which is preliminary data.</text>
</comment>
<reference evidence="6 7" key="1">
    <citation type="submission" date="2020-02" db="EMBL/GenBank/DDBJ databases">
        <authorList>
            <person name="Ma Q."/>
            <person name="Huang Y."/>
            <person name="Song X."/>
            <person name="Pei D."/>
        </authorList>
    </citation>
    <scope>NUCLEOTIDE SEQUENCE [LARGE SCALE GENOMIC DNA]</scope>
    <source>
        <strain evidence="6">Sxm20200214</strain>
        <tissue evidence="6">Leaf</tissue>
    </source>
</reference>
<evidence type="ECO:0000256" key="5">
    <source>
        <dbReference type="SAM" id="MobiDB-lite"/>
    </source>
</evidence>
<keyword evidence="2" id="KW-0227">DNA damage</keyword>
<evidence type="ECO:0000256" key="2">
    <source>
        <dbReference type="ARBA" id="ARBA00022763"/>
    </source>
</evidence>
<feature type="compositionally biased region" description="Polar residues" evidence="5">
    <location>
        <begin position="1007"/>
        <end position="1018"/>
    </location>
</feature>
<feature type="region of interest" description="Disordered" evidence="5">
    <location>
        <begin position="926"/>
        <end position="962"/>
    </location>
</feature>
<feature type="region of interest" description="Disordered" evidence="5">
    <location>
        <begin position="641"/>
        <end position="685"/>
    </location>
</feature>
<dbReference type="GO" id="GO:0005634">
    <property type="term" value="C:nucleus"/>
    <property type="evidence" value="ECO:0007669"/>
    <property type="project" value="UniProtKB-SubCell"/>
</dbReference>
<evidence type="ECO:0000313" key="6">
    <source>
        <dbReference type="EMBL" id="KAG2311991.1"/>
    </source>
</evidence>
<evidence type="ECO:0000256" key="4">
    <source>
        <dbReference type="ARBA" id="ARBA00023242"/>
    </source>
</evidence>
<dbReference type="EMBL" id="JAAMPC010000005">
    <property type="protein sequence ID" value="KAG2311991.1"/>
    <property type="molecule type" value="Genomic_DNA"/>
</dbReference>
<evidence type="ECO:0000256" key="3">
    <source>
        <dbReference type="ARBA" id="ARBA00023204"/>
    </source>
</evidence>
<comment type="subcellular location">
    <subcellularLocation>
        <location evidence="1">Nucleus</location>
    </subcellularLocation>
</comment>
<dbReference type="PANTHER" id="PTHR12663">
    <property type="entry name" value="ANDROGEN INDUCED INHIBITOR OF PROLIFERATION AS3 / PDS5-RELATED"/>
    <property type="match status" value="1"/>
</dbReference>
<name>A0A8X7VIW2_BRACI</name>